<keyword evidence="4 8" id="KW-1133">Transmembrane helix</keyword>
<evidence type="ECO:0000256" key="4">
    <source>
        <dbReference type="ARBA" id="ARBA00022989"/>
    </source>
</evidence>
<proteinExistence type="predicted"/>
<dbReference type="Gene3D" id="2.10.25.10">
    <property type="entry name" value="Laminin"/>
    <property type="match status" value="1"/>
</dbReference>
<sequence>MFACLVAALHIALVSSSCGMVSSSHPPSFPVYNISNLAGGFEWGDGFELSKATLGSIFGGMTLLDQPPRRALYLTDTSNSLLRRIDLVQSSIQTEMRFEPPLISLPAGVQPLYSHTVFNTKTFESFVCDRNAHVIHRIHSNGSASSVFAGVYHRSGYNGDSIPSNSSWLNTPMALVVDPKSGDLIVADSLNHRIRKISALTGLITTIAGNGQFGYSGNNGLAIDATLNAPSFIALSPLTNELYIADTNNHVVRKITPNGAIVTVAGSGLPGYSGDGSVATASECRLNSPQGIALNPFNNDLYIADTFNHVIRKVSFETGVITTVAGNGTAGFNGDAWSDATQAQLFAPSGVAVDPLSGDVYIADEGNLRVRVLNSRAGILFTLVGSRGVSYFTGDNVPALETNLQFPKGLALSNDGSSLFVADSSLNRIRKVSLTSADGYNFIQRFAGSGAVGFGLENVEAVLGQLTQPGGVFVESHGNVLIADSANNRIRRVNIAQGTIQTIAGTSVLHGSETILESAFLRNPLTLAISPLTGDIFIADLNNHIIRKIDIRTRTISTFAGTAGLSGDSGDHGPATRALISYPRAIAISPLTGEVYFSCSSKVKKVLLNGTLVTAAGTGAFNYTGDHGLATEATFKNPTSLAFMSNGDLLIGDTGAFVIRKVSASTGIITTLAGNGTYANVRNSGDDGNALNAQFRSLSSISVGRDSNSLEVVYVVDNLSALIRKIYPVDANNQYMITTVMGLGDSQTEGASASSWKLISPKSVKVSPSNGELYIVEACSLVKVSVEGRVQTIAGTTKIPTVTCGSFNGDGMALTRVFESLRDVALLNETVLYVLDDSRLRVLTMSLNDQPNAMIMVSTLIGREGDGGPALLAKFQQPTSVFSTPDGTIYIADSNHHRIRKISAQTGIISTIAGVGSCSSYGDGSAATLASLCLPMSVVVNSMSGEVFIADTMNHKIRKIFSNGTIVSIAGMNSLVGTPNGNITTEDGVDARSIQLNQPTSLFLSPKGSLYFSDSRNYKIRRITPNGLIWTIAGNGTAGYQAASSLATETPLNAPQGLVISRHTGELFIADTYNHRIRVMRPYCLNHWHWDAELEECLPCPRGYTGIQCQVPICFGFRNDSNLSCNRNGICMAPDTCKCLNQWSGLDCSILNCASVSFDDPTKCVSSDSSSSSSQTKTETIPQLENLSSKTINFTTDTSVKAQFPSTLTQHLIEQGGLNRSQPITVLSSLYIPPSQSQNRTQTEAPVLSSVLTISLYNSQGQKISVQKLQEPIDLFFSNIHVSGESSSAMTSIEHVNITCMYFNEEKKEWASDGIVSHLQSSTPNNNNNGFIISMKCQTFHLTSFAVIDKNFKKATNQVEDRTPNGMSDTTLIAIVVSSVGSVLVISVVVLITVVVLAVYYRGRKLKRASV</sequence>
<feature type="transmembrane region" description="Helical" evidence="8">
    <location>
        <begin position="1372"/>
        <end position="1401"/>
    </location>
</feature>
<dbReference type="SUPFAM" id="SSF63825">
    <property type="entry name" value="YWTD domain"/>
    <property type="match status" value="2"/>
</dbReference>
<name>A0AA88GDF9_NAELO</name>
<evidence type="ECO:0000256" key="1">
    <source>
        <dbReference type="ARBA" id="ARBA00004370"/>
    </source>
</evidence>
<keyword evidence="12" id="KW-1185">Reference proteome</keyword>
<keyword evidence="3" id="KW-0677">Repeat</keyword>
<gene>
    <name evidence="11" type="ORF">C9374_012005</name>
</gene>
<evidence type="ECO:0000256" key="7">
    <source>
        <dbReference type="PROSITE-ProRule" id="PRU00504"/>
    </source>
</evidence>
<accession>A0AA88GDF9</accession>
<dbReference type="PROSITE" id="PS50221">
    <property type="entry name" value="GAIN_B"/>
    <property type="match status" value="1"/>
</dbReference>
<dbReference type="PANTHER" id="PTHR46388:SF2">
    <property type="entry name" value="NHL REPEAT-CONTAINING PROTEIN 2"/>
    <property type="match status" value="1"/>
</dbReference>
<comment type="subcellular location">
    <subcellularLocation>
        <location evidence="1">Membrane</location>
    </subcellularLocation>
</comment>
<keyword evidence="5 8" id="KW-0472">Membrane</keyword>
<dbReference type="InterPro" id="IPR056822">
    <property type="entry name" value="TEN_NHL"/>
</dbReference>
<dbReference type="RefSeq" id="XP_044542716.1">
    <property type="nucleotide sequence ID" value="XM_044687724.1"/>
</dbReference>
<dbReference type="GeneID" id="68104459"/>
<feature type="domain" description="GAIN-B" evidence="10">
    <location>
        <begin position="1177"/>
        <end position="1355"/>
    </location>
</feature>
<evidence type="ECO:0000259" key="10">
    <source>
        <dbReference type="PROSITE" id="PS50221"/>
    </source>
</evidence>
<evidence type="ECO:0000256" key="6">
    <source>
        <dbReference type="ARBA" id="ARBA00023157"/>
    </source>
</evidence>
<evidence type="ECO:0000256" key="3">
    <source>
        <dbReference type="ARBA" id="ARBA00022737"/>
    </source>
</evidence>
<feature type="repeat" description="NHL" evidence="7">
    <location>
        <begin position="340"/>
        <end position="376"/>
    </location>
</feature>
<dbReference type="Gene3D" id="2.40.10.500">
    <property type="match status" value="1"/>
</dbReference>
<evidence type="ECO:0000256" key="5">
    <source>
        <dbReference type="ARBA" id="ARBA00023136"/>
    </source>
</evidence>
<dbReference type="SUPFAM" id="SSF101898">
    <property type="entry name" value="NHL repeat"/>
    <property type="match status" value="2"/>
</dbReference>
<evidence type="ECO:0000256" key="8">
    <source>
        <dbReference type="SAM" id="Phobius"/>
    </source>
</evidence>
<keyword evidence="6" id="KW-1015">Disulfide bond</keyword>
<evidence type="ECO:0000313" key="11">
    <source>
        <dbReference type="EMBL" id="KAG2373542.1"/>
    </source>
</evidence>
<dbReference type="SUPFAM" id="SSF50952">
    <property type="entry name" value="Soluble quinoprotein glucose dehydrogenase"/>
    <property type="match status" value="1"/>
</dbReference>
<dbReference type="Pfam" id="PF25021">
    <property type="entry name" value="TEN_NHL"/>
    <property type="match status" value="2"/>
</dbReference>
<dbReference type="InterPro" id="IPR057244">
    <property type="entry name" value="GAIN_B"/>
</dbReference>
<dbReference type="PANTHER" id="PTHR46388">
    <property type="entry name" value="NHL REPEAT-CONTAINING PROTEIN 2"/>
    <property type="match status" value="1"/>
</dbReference>
<dbReference type="PROSITE" id="PS51125">
    <property type="entry name" value="NHL"/>
    <property type="match status" value="1"/>
</dbReference>
<keyword evidence="9" id="KW-0732">Signal</keyword>
<protein>
    <recommendedName>
        <fullName evidence="10">GAIN-B domain-containing protein</fullName>
    </recommendedName>
</protein>
<dbReference type="Proteomes" id="UP000816034">
    <property type="component" value="Unassembled WGS sequence"/>
</dbReference>
<dbReference type="InterPro" id="IPR011042">
    <property type="entry name" value="6-blade_b-propeller_TolB-like"/>
</dbReference>
<dbReference type="EMBL" id="PYSW02000053">
    <property type="protein sequence ID" value="KAG2373542.1"/>
    <property type="molecule type" value="Genomic_DNA"/>
</dbReference>
<feature type="signal peptide" evidence="9">
    <location>
        <begin position="1"/>
        <end position="16"/>
    </location>
</feature>
<evidence type="ECO:0000256" key="2">
    <source>
        <dbReference type="ARBA" id="ARBA00022692"/>
    </source>
</evidence>
<dbReference type="InterPro" id="IPR011041">
    <property type="entry name" value="Quinoprot_gluc/sorb_DH_b-prop"/>
</dbReference>
<dbReference type="InterPro" id="IPR001258">
    <property type="entry name" value="NHL_repeat"/>
</dbReference>
<dbReference type="GO" id="GO:0016020">
    <property type="term" value="C:membrane"/>
    <property type="evidence" value="ECO:0007669"/>
    <property type="project" value="UniProtKB-SubCell"/>
</dbReference>
<dbReference type="Gene3D" id="2.120.10.30">
    <property type="entry name" value="TolB, C-terminal domain"/>
    <property type="match status" value="6"/>
</dbReference>
<reference evidence="11 12" key="1">
    <citation type="journal article" date="2018" name="BMC Genomics">
        <title>The genome of Naegleria lovaniensis, the basis for a comparative approach to unravel pathogenicity factors of the human pathogenic amoeba N. fowleri.</title>
        <authorList>
            <person name="Liechti N."/>
            <person name="Schurch N."/>
            <person name="Bruggmann R."/>
            <person name="Wittwer M."/>
        </authorList>
    </citation>
    <scope>NUCLEOTIDE SEQUENCE [LARGE SCALE GENOMIC DNA]</scope>
    <source>
        <strain evidence="11 12">ATCC 30569</strain>
    </source>
</reference>
<dbReference type="Pfam" id="PF01436">
    <property type="entry name" value="NHL"/>
    <property type="match status" value="1"/>
</dbReference>
<organism evidence="11 12">
    <name type="scientific">Naegleria lovaniensis</name>
    <name type="common">Amoeba</name>
    <dbReference type="NCBI Taxonomy" id="51637"/>
    <lineage>
        <taxon>Eukaryota</taxon>
        <taxon>Discoba</taxon>
        <taxon>Heterolobosea</taxon>
        <taxon>Tetramitia</taxon>
        <taxon>Eutetramitia</taxon>
        <taxon>Vahlkampfiidae</taxon>
        <taxon>Naegleria</taxon>
    </lineage>
</organism>
<evidence type="ECO:0000313" key="12">
    <source>
        <dbReference type="Proteomes" id="UP000816034"/>
    </source>
</evidence>
<feature type="chain" id="PRO_5041647445" description="GAIN-B domain-containing protein" evidence="9">
    <location>
        <begin position="17"/>
        <end position="1411"/>
    </location>
</feature>
<keyword evidence="2 8" id="KW-0812">Transmembrane</keyword>
<comment type="caution">
    <text evidence="11">The sequence shown here is derived from an EMBL/GenBank/DDBJ whole genome shotgun (WGS) entry which is preliminary data.</text>
</comment>
<evidence type="ECO:0000256" key="9">
    <source>
        <dbReference type="SAM" id="SignalP"/>
    </source>
</evidence>